<feature type="transmembrane region" description="Helical" evidence="1">
    <location>
        <begin position="28"/>
        <end position="46"/>
    </location>
</feature>
<keyword evidence="1" id="KW-0472">Membrane</keyword>
<feature type="transmembrane region" description="Helical" evidence="1">
    <location>
        <begin position="5"/>
        <end position="22"/>
    </location>
</feature>
<reference evidence="2" key="2">
    <citation type="journal article" date="2021" name="PeerJ">
        <title>Extensive microbial diversity within the chicken gut microbiome revealed by metagenomics and culture.</title>
        <authorList>
            <person name="Gilroy R."/>
            <person name="Ravi A."/>
            <person name="Getino M."/>
            <person name="Pursley I."/>
            <person name="Horton D.L."/>
            <person name="Alikhan N.F."/>
            <person name="Baker D."/>
            <person name="Gharbi K."/>
            <person name="Hall N."/>
            <person name="Watson M."/>
            <person name="Adriaenssens E.M."/>
            <person name="Foster-Nyarko E."/>
            <person name="Jarju S."/>
            <person name="Secka A."/>
            <person name="Antonio M."/>
            <person name="Oren A."/>
            <person name="Chaudhuri R.R."/>
            <person name="La Ragione R."/>
            <person name="Hildebrand F."/>
            <person name="Pallen M.J."/>
        </authorList>
    </citation>
    <scope>NUCLEOTIDE SEQUENCE</scope>
    <source>
        <strain evidence="2">CHK190-19873</strain>
    </source>
</reference>
<evidence type="ECO:0000256" key="1">
    <source>
        <dbReference type="SAM" id="Phobius"/>
    </source>
</evidence>
<keyword evidence="1" id="KW-0812">Transmembrane</keyword>
<accession>A0A9D1EQZ4</accession>
<dbReference type="EMBL" id="DVIQ01000019">
    <property type="protein sequence ID" value="HIS30564.1"/>
    <property type="molecule type" value="Genomic_DNA"/>
</dbReference>
<name>A0A9D1EQZ4_9FIRM</name>
<keyword evidence="1" id="KW-1133">Transmembrane helix</keyword>
<protein>
    <submittedName>
        <fullName evidence="2">Uncharacterized protein</fullName>
    </submittedName>
</protein>
<organism evidence="2 3">
    <name type="scientific">Candidatus Limivivens intestinipullorum</name>
    <dbReference type="NCBI Taxonomy" id="2840858"/>
    <lineage>
        <taxon>Bacteria</taxon>
        <taxon>Bacillati</taxon>
        <taxon>Bacillota</taxon>
        <taxon>Clostridia</taxon>
        <taxon>Lachnospirales</taxon>
        <taxon>Lachnospiraceae</taxon>
        <taxon>Lachnospiraceae incertae sedis</taxon>
        <taxon>Candidatus Limivivens</taxon>
    </lineage>
</organism>
<sequence length="48" mass="5418">MRRIVGYTLFFIGIGMLIAFFMPNEFVTLLLAAGLLILGYLLFCGCRQ</sequence>
<evidence type="ECO:0000313" key="3">
    <source>
        <dbReference type="Proteomes" id="UP000823935"/>
    </source>
</evidence>
<comment type="caution">
    <text evidence="2">The sequence shown here is derived from an EMBL/GenBank/DDBJ whole genome shotgun (WGS) entry which is preliminary data.</text>
</comment>
<reference evidence="2" key="1">
    <citation type="submission" date="2020-10" db="EMBL/GenBank/DDBJ databases">
        <authorList>
            <person name="Gilroy R."/>
        </authorList>
    </citation>
    <scope>NUCLEOTIDE SEQUENCE</scope>
    <source>
        <strain evidence="2">CHK190-19873</strain>
    </source>
</reference>
<evidence type="ECO:0000313" key="2">
    <source>
        <dbReference type="EMBL" id="HIS30564.1"/>
    </source>
</evidence>
<gene>
    <name evidence="2" type="ORF">IAB44_03300</name>
</gene>
<dbReference type="Proteomes" id="UP000823935">
    <property type="component" value="Unassembled WGS sequence"/>
</dbReference>
<proteinExistence type="predicted"/>
<dbReference type="AlphaFoldDB" id="A0A9D1EQZ4"/>